<dbReference type="EMBL" id="JAGKQH010000014">
    <property type="protein sequence ID" value="KAG6581613.1"/>
    <property type="molecule type" value="Genomic_DNA"/>
</dbReference>
<dbReference type="PANTHER" id="PTHR33181">
    <property type="entry name" value="OS01G0778500 PROTEIN"/>
    <property type="match status" value="1"/>
</dbReference>
<keyword evidence="2" id="KW-1185">Reference proteome</keyword>
<dbReference type="Proteomes" id="UP000685013">
    <property type="component" value="Chromosome 14"/>
</dbReference>
<comment type="caution">
    <text evidence="1">The sequence shown here is derived from an EMBL/GenBank/DDBJ whole genome shotgun (WGS) entry which is preliminary data.</text>
</comment>
<dbReference type="AlphaFoldDB" id="A0AAV6MIJ6"/>
<protein>
    <submittedName>
        <fullName evidence="1">Uncharacterized protein</fullName>
    </submittedName>
</protein>
<evidence type="ECO:0000313" key="1">
    <source>
        <dbReference type="EMBL" id="KAG6581613.1"/>
    </source>
</evidence>
<dbReference type="PANTHER" id="PTHR33181:SF19">
    <property type="entry name" value="OS04G0658200 PROTEIN"/>
    <property type="match status" value="1"/>
</dbReference>
<gene>
    <name evidence="1" type="ORF">SDJN03_21615</name>
</gene>
<sequence length="242" mass="27038">MVWSRVGGFFPYILTTSHYSHFHTLSSFSLYKSSAVGGGRPASLAELGCRFSGGGGWLFRKRKKNIEIKGCVVMGFWRQIIFPVRRVWLAVYGRLKARKNDEGVLKLHDDVETCGYQDVKAVDCPIVILLYSRYRTEREQCSYLKAVARGILGLPAGAIINAFGEIVLGAPIGALFNPEFVLQISQDLLSLTAGQMELLITCYAFQLMAPLLESDFAHGPLDWERPRQRRDLEAFLGSPLTS</sequence>
<evidence type="ECO:0000313" key="2">
    <source>
        <dbReference type="Proteomes" id="UP000685013"/>
    </source>
</evidence>
<proteinExistence type="predicted"/>
<organism evidence="1 2">
    <name type="scientific">Cucurbita argyrosperma subsp. sororia</name>
    <dbReference type="NCBI Taxonomy" id="37648"/>
    <lineage>
        <taxon>Eukaryota</taxon>
        <taxon>Viridiplantae</taxon>
        <taxon>Streptophyta</taxon>
        <taxon>Embryophyta</taxon>
        <taxon>Tracheophyta</taxon>
        <taxon>Spermatophyta</taxon>
        <taxon>Magnoliopsida</taxon>
        <taxon>eudicotyledons</taxon>
        <taxon>Gunneridae</taxon>
        <taxon>Pentapetalae</taxon>
        <taxon>rosids</taxon>
        <taxon>fabids</taxon>
        <taxon>Cucurbitales</taxon>
        <taxon>Cucurbitaceae</taxon>
        <taxon>Cucurbiteae</taxon>
        <taxon>Cucurbita</taxon>
    </lineage>
</organism>
<reference evidence="1 2" key="1">
    <citation type="journal article" date="2021" name="Hortic Res">
        <title>The domestication of Cucurbita argyrosperma as revealed by the genome of its wild relative.</title>
        <authorList>
            <person name="Barrera-Redondo J."/>
            <person name="Sanchez-de la Vega G."/>
            <person name="Aguirre-Liguori J.A."/>
            <person name="Castellanos-Morales G."/>
            <person name="Gutierrez-Guerrero Y.T."/>
            <person name="Aguirre-Dugua X."/>
            <person name="Aguirre-Planter E."/>
            <person name="Tenaillon M.I."/>
            <person name="Lira-Saade R."/>
            <person name="Eguiarte L.E."/>
        </authorList>
    </citation>
    <scope>NUCLEOTIDE SEQUENCE [LARGE SCALE GENOMIC DNA]</scope>
    <source>
        <strain evidence="1">JBR-2021</strain>
    </source>
</reference>
<feature type="non-terminal residue" evidence="1">
    <location>
        <position position="1"/>
    </location>
</feature>
<accession>A0AAV6MIJ6</accession>
<name>A0AAV6MIJ6_9ROSI</name>